<evidence type="ECO:0000313" key="2">
    <source>
        <dbReference type="EMBL" id="BAR72345.1"/>
    </source>
</evidence>
<geneLocation type="chloroplast" evidence="2"/>
<keyword evidence="1" id="KW-1133">Transmembrane helix</keyword>
<gene>
    <name evidence="2" type="primary">atpF</name>
</gene>
<organism evidence="2">
    <name type="scientific">Lepidodinium chlorophorum</name>
    <name type="common">Dinoflagellate</name>
    <name type="synonym">Gymnodinium chlorophorum</name>
    <dbReference type="NCBI Taxonomy" id="107758"/>
    <lineage>
        <taxon>Eukaryota</taxon>
        <taxon>Sar</taxon>
        <taxon>Alveolata</taxon>
        <taxon>Dinophyceae</taxon>
        <taxon>Gymnodiniales</taxon>
        <taxon>Gymnodiniaceae</taxon>
        <taxon>Lepidodinium</taxon>
    </lineage>
</organism>
<accession>A0A0F7R0Y5</accession>
<protein>
    <submittedName>
        <fullName evidence="2">ATP synthase CF0 B chain</fullName>
    </submittedName>
</protein>
<dbReference type="GeneID" id="24286199"/>
<keyword evidence="2" id="KW-0934">Plastid</keyword>
<keyword evidence="1" id="KW-0472">Membrane</keyword>
<reference evidence="2" key="1">
    <citation type="submission" date="2014-10" db="EMBL/GenBank/DDBJ databases">
        <title>The plastid genome of Lepidodinium chlorophorum.</title>
        <authorList>
            <person name="Kamikawa R."/>
            <person name="Tanifuji G."/>
            <person name="Kawachi M."/>
            <person name="Miyashita M."/>
            <person name="Hashimoto T."/>
            <person name="Inagaki Y."/>
        </authorList>
    </citation>
    <scope>NUCLEOTIDE SEQUENCE</scope>
</reference>
<sequence length="167" mass="19424">MTFTLKKIFETNILNLIVVLAIVVKLIGGIANSFLTKRKERIIEHFIEVDTKQRIADIKLENARLAVKEAEEYCCIIHEQGQKALAAEKIKARKLLERELQRIEAEHIQIVQCEEAQKEKTTEELVLRIALEKAKQTLIKCCKEMPLSEEKRRLNKKLRTIKPRKPV</sequence>
<dbReference type="RefSeq" id="YP_009139371.1">
    <property type="nucleotide sequence ID" value="NC_027093.1"/>
</dbReference>
<feature type="transmembrane region" description="Helical" evidence="1">
    <location>
        <begin position="12"/>
        <end position="35"/>
    </location>
</feature>
<keyword evidence="2" id="KW-0150">Chloroplast</keyword>
<dbReference type="EMBL" id="LC008447">
    <property type="protein sequence ID" value="BAR72345.1"/>
    <property type="molecule type" value="Genomic_DNA"/>
</dbReference>
<evidence type="ECO:0000256" key="1">
    <source>
        <dbReference type="SAM" id="Phobius"/>
    </source>
</evidence>
<proteinExistence type="predicted"/>
<name>A0A0F7R0Y5_LEPCH</name>
<keyword evidence="1" id="KW-0812">Transmembrane</keyword>
<dbReference type="AlphaFoldDB" id="A0A0F7R0Y5"/>